<evidence type="ECO:0008006" key="4">
    <source>
        <dbReference type="Google" id="ProtNLM"/>
    </source>
</evidence>
<evidence type="ECO:0000256" key="1">
    <source>
        <dbReference type="SAM" id="Phobius"/>
    </source>
</evidence>
<protein>
    <recommendedName>
        <fullName evidence="4">Cyclic phosphodiesterase-like</fullName>
    </recommendedName>
</protein>
<reference evidence="2" key="2">
    <citation type="submission" date="2020-03" db="EMBL/GenBank/DDBJ databases">
        <title>Walnut 2.0.</title>
        <authorList>
            <person name="Marrano A."/>
            <person name="Britton M."/>
            <person name="Zimin A.V."/>
            <person name="Zaini P.A."/>
            <person name="Workman R."/>
            <person name="Puiu D."/>
            <person name="Bianco L."/>
            <person name="Allen B.J."/>
            <person name="Troggio M."/>
            <person name="Leslie C.A."/>
            <person name="Timp W."/>
            <person name="Dendekar A."/>
            <person name="Salzberg S.L."/>
            <person name="Neale D.B."/>
        </authorList>
    </citation>
    <scope>NUCLEOTIDE SEQUENCE</scope>
    <source>
        <tissue evidence="2">Leaves</tissue>
    </source>
</reference>
<accession>A0A833UJP5</accession>
<sequence>THQVEEKHVYSVWAVPPDNVAAMLKKLLEDLQSEFGGPQFEPHITVFGAISLTSDNELSRFRSACNGLKPTLPPLIVWPRGPSSVNLWKLKVLFTYGLVLFLNFLKVWIRFCKENKGNFCIFSFVVFAWLLADEKPSSAICVFVFLFFWVFVREFYFVWLVMEGRINLACLNLGLKTSFGSN</sequence>
<dbReference type="Gene3D" id="3.90.1140.10">
    <property type="entry name" value="Cyclic phosphodiesterase"/>
    <property type="match status" value="1"/>
</dbReference>
<dbReference type="Proteomes" id="UP000619265">
    <property type="component" value="Unassembled WGS sequence"/>
</dbReference>
<dbReference type="PANTHER" id="PTHR28141:SF1">
    <property type="entry name" value="2',3'-CYCLIC-NUCLEOTIDE 3'-PHOSPHODIESTERASE"/>
    <property type="match status" value="1"/>
</dbReference>
<proteinExistence type="predicted"/>
<dbReference type="PANTHER" id="PTHR28141">
    <property type="entry name" value="2',3'-CYCLIC-NUCLEOTIDE 3'-PHOSPHODIESTERASE"/>
    <property type="match status" value="1"/>
</dbReference>
<reference evidence="2" key="1">
    <citation type="submission" date="2015-10" db="EMBL/GenBank/DDBJ databases">
        <authorList>
            <person name="Martinez-Garcia P.J."/>
            <person name="Crepeau M.W."/>
            <person name="Puiu D."/>
            <person name="Gonzalez-Ibeas D."/>
            <person name="Whalen J."/>
            <person name="Stevens K."/>
            <person name="Paul R."/>
            <person name="Butterfield T."/>
            <person name="Britton M."/>
            <person name="Reagan R."/>
            <person name="Chakraborty S."/>
            <person name="Walawage S.L."/>
            <person name="Vasquez-Gross H.A."/>
            <person name="Cardeno C."/>
            <person name="Famula R."/>
            <person name="Pratt K."/>
            <person name="Kuruganti S."/>
            <person name="Aradhya M.K."/>
            <person name="Leslie C.A."/>
            <person name="Dandekar A.M."/>
            <person name="Salzberg S.L."/>
            <person name="Wegrzyn J.L."/>
            <person name="Langley C.H."/>
            <person name="Neale D.B."/>
        </authorList>
    </citation>
    <scope>NUCLEOTIDE SEQUENCE</scope>
    <source>
        <tissue evidence="2">Leaves</tissue>
    </source>
</reference>
<evidence type="ECO:0000313" key="3">
    <source>
        <dbReference type="Proteomes" id="UP000619265"/>
    </source>
</evidence>
<dbReference type="Pfam" id="PF07823">
    <property type="entry name" value="CPDase"/>
    <property type="match status" value="1"/>
</dbReference>
<dbReference type="Gramene" id="Jr08_17180_p1">
    <property type="protein sequence ID" value="cds.Jr08_17180_p1"/>
    <property type="gene ID" value="Jr08_17180"/>
</dbReference>
<keyword evidence="1" id="KW-1133">Transmembrane helix</keyword>
<organism evidence="2 3">
    <name type="scientific">Juglans regia</name>
    <name type="common">English walnut</name>
    <dbReference type="NCBI Taxonomy" id="51240"/>
    <lineage>
        <taxon>Eukaryota</taxon>
        <taxon>Viridiplantae</taxon>
        <taxon>Streptophyta</taxon>
        <taxon>Embryophyta</taxon>
        <taxon>Tracheophyta</taxon>
        <taxon>Spermatophyta</taxon>
        <taxon>Magnoliopsida</taxon>
        <taxon>eudicotyledons</taxon>
        <taxon>Gunneridae</taxon>
        <taxon>Pentapetalae</taxon>
        <taxon>rosids</taxon>
        <taxon>fabids</taxon>
        <taxon>Fagales</taxon>
        <taxon>Juglandaceae</taxon>
        <taxon>Juglans</taxon>
    </lineage>
</organism>
<dbReference type="SUPFAM" id="SSF55144">
    <property type="entry name" value="LigT-like"/>
    <property type="match status" value="1"/>
</dbReference>
<feature type="non-terminal residue" evidence="2">
    <location>
        <position position="1"/>
    </location>
</feature>
<feature type="transmembrane region" description="Helical" evidence="1">
    <location>
        <begin position="115"/>
        <end position="132"/>
    </location>
</feature>
<dbReference type="InterPro" id="IPR012386">
    <property type="entry name" value="Cyclic-nucl_3Pdiesterase"/>
</dbReference>
<name>A0A833UJP5_JUGRE</name>
<keyword evidence="1" id="KW-0812">Transmembrane</keyword>
<dbReference type="EMBL" id="LIHL02000008">
    <property type="protein sequence ID" value="KAF5462994.1"/>
    <property type="molecule type" value="Genomic_DNA"/>
</dbReference>
<dbReference type="InterPro" id="IPR009097">
    <property type="entry name" value="Cyclic_Pdiesterase"/>
</dbReference>
<comment type="caution">
    <text evidence="2">The sequence shown here is derived from an EMBL/GenBank/DDBJ whole genome shotgun (WGS) entry which is preliminary data.</text>
</comment>
<feature type="transmembrane region" description="Helical" evidence="1">
    <location>
        <begin position="90"/>
        <end position="109"/>
    </location>
</feature>
<evidence type="ECO:0000313" key="2">
    <source>
        <dbReference type="EMBL" id="KAF5462994.1"/>
    </source>
</evidence>
<gene>
    <name evidence="2" type="ORF">F2P56_018951</name>
</gene>
<dbReference type="GO" id="GO:0004112">
    <property type="term" value="F:cyclic-nucleotide phosphodiesterase activity"/>
    <property type="evidence" value="ECO:0007669"/>
    <property type="project" value="InterPro"/>
</dbReference>
<feature type="transmembrane region" description="Helical" evidence="1">
    <location>
        <begin position="139"/>
        <end position="162"/>
    </location>
</feature>
<keyword evidence="1" id="KW-0472">Membrane</keyword>
<dbReference type="AlphaFoldDB" id="A0A833UJP5"/>